<dbReference type="Proteomes" id="UP001274321">
    <property type="component" value="Unassembled WGS sequence"/>
</dbReference>
<comment type="caution">
    <text evidence="4">The sequence shown here is derived from an EMBL/GenBank/DDBJ whole genome shotgun (WGS) entry which is preliminary data.</text>
</comment>
<dbReference type="PANTHER" id="PTHR43022:SF1">
    <property type="entry name" value="PROTEIN SMF"/>
    <property type="match status" value="1"/>
</dbReference>
<dbReference type="SUPFAM" id="SSF102405">
    <property type="entry name" value="MCP/YpsA-like"/>
    <property type="match status" value="1"/>
</dbReference>
<evidence type="ECO:0000313" key="5">
    <source>
        <dbReference type="Proteomes" id="UP001274321"/>
    </source>
</evidence>
<evidence type="ECO:0000259" key="2">
    <source>
        <dbReference type="Pfam" id="PF02481"/>
    </source>
</evidence>
<dbReference type="InterPro" id="IPR036388">
    <property type="entry name" value="WH-like_DNA-bd_sf"/>
</dbReference>
<dbReference type="PANTHER" id="PTHR43022">
    <property type="entry name" value="PROTEIN SMF"/>
    <property type="match status" value="1"/>
</dbReference>
<dbReference type="NCBIfam" id="TIGR00732">
    <property type="entry name" value="dprA"/>
    <property type="match status" value="1"/>
</dbReference>
<gene>
    <name evidence="4" type="primary">dprA</name>
    <name evidence="4" type="ORF">SCD90_03790</name>
</gene>
<sequence length="373" mass="39300">MPPSFGLALSDEQRLSWLRLIRSENVGARTFRTLLNQFGGAGEALAALPDLARRGGATRQLRLCSRADAERELAGLARIRGRVIALGEPDYPAVLAQMEGAPPLLTVIGSSAVFVQPSVSIVGARNASAAGRTFAARLAMDLGRAGFCITSGLARGIDAAAHEASLSTGTVAVLAGGADSIYPPEHIPLLARVLEGGAAVTEMPLGWEPRARDFPRRNRIIAGLSMGTVIVEAAMRSGSLITARLANEIGREVMAAPGSPLDPRCEGSNRLLRDGATLITCAEHVVEALSPGLRHQPDLFETSFSEGGQVSPAWNEDGEVRSRIEGLLGPSPCDVDDLVRLSGSSARDVQMSLLELELAGRLERHGNGRISLI</sequence>
<dbReference type="Pfam" id="PF02481">
    <property type="entry name" value="DNA_processg_A"/>
    <property type="match status" value="1"/>
</dbReference>
<accession>A0ABU4RM45</accession>
<feature type="domain" description="DprA winged helix" evidence="3">
    <location>
        <begin position="318"/>
        <end position="367"/>
    </location>
</feature>
<dbReference type="Pfam" id="PF21102">
    <property type="entry name" value="DprA_N"/>
    <property type="match status" value="1"/>
</dbReference>
<evidence type="ECO:0000256" key="1">
    <source>
        <dbReference type="ARBA" id="ARBA00006525"/>
    </source>
</evidence>
<dbReference type="Pfam" id="PF17782">
    <property type="entry name" value="WHD_DprA"/>
    <property type="match status" value="1"/>
</dbReference>
<evidence type="ECO:0000259" key="3">
    <source>
        <dbReference type="Pfam" id="PF17782"/>
    </source>
</evidence>
<name>A0ABU4RM45_9HYPH</name>
<dbReference type="Gene3D" id="1.10.10.10">
    <property type="entry name" value="Winged helix-like DNA-binding domain superfamily/Winged helix DNA-binding domain"/>
    <property type="match status" value="1"/>
</dbReference>
<dbReference type="RefSeq" id="WP_319843306.1">
    <property type="nucleotide sequence ID" value="NZ_JAXAFJ010000002.1"/>
</dbReference>
<dbReference type="InterPro" id="IPR041614">
    <property type="entry name" value="DprA_WH"/>
</dbReference>
<comment type="similarity">
    <text evidence="1">Belongs to the DprA/Smf family.</text>
</comment>
<proteinExistence type="inferred from homology"/>
<dbReference type="InterPro" id="IPR003488">
    <property type="entry name" value="DprA"/>
</dbReference>
<organism evidence="4 5">
    <name type="scientific">Terrihabitans rhizophilus</name>
    <dbReference type="NCBI Taxonomy" id="3092662"/>
    <lineage>
        <taxon>Bacteria</taxon>
        <taxon>Pseudomonadati</taxon>
        <taxon>Pseudomonadota</taxon>
        <taxon>Alphaproteobacteria</taxon>
        <taxon>Hyphomicrobiales</taxon>
        <taxon>Terrihabitans</taxon>
    </lineage>
</organism>
<feature type="domain" description="Smf/DprA SLOG" evidence="2">
    <location>
        <begin position="83"/>
        <end position="289"/>
    </location>
</feature>
<evidence type="ECO:0000313" key="4">
    <source>
        <dbReference type="EMBL" id="MDX6805179.1"/>
    </source>
</evidence>
<dbReference type="Gene3D" id="3.40.50.450">
    <property type="match status" value="1"/>
</dbReference>
<dbReference type="InterPro" id="IPR057666">
    <property type="entry name" value="DrpA_SLOG"/>
</dbReference>
<reference evidence="4 5" key="1">
    <citation type="submission" date="2023-11" db="EMBL/GenBank/DDBJ databases">
        <authorList>
            <person name="Bao R."/>
        </authorList>
    </citation>
    <scope>NUCLEOTIDE SEQUENCE [LARGE SCALE GENOMIC DNA]</scope>
    <source>
        <strain evidence="4 5">PJ23</strain>
    </source>
</reference>
<dbReference type="EMBL" id="JAXAFJ010000002">
    <property type="protein sequence ID" value="MDX6805179.1"/>
    <property type="molecule type" value="Genomic_DNA"/>
</dbReference>
<protein>
    <submittedName>
        <fullName evidence="4">DNA-processing protein DprA</fullName>
    </submittedName>
</protein>
<keyword evidence="5" id="KW-1185">Reference proteome</keyword>